<accession>A0A3E0VB80</accession>
<dbReference type="GO" id="GO:0016020">
    <property type="term" value="C:membrane"/>
    <property type="evidence" value="ECO:0007669"/>
    <property type="project" value="InterPro"/>
</dbReference>
<comment type="caution">
    <text evidence="1">The sequence shown here is derived from an EMBL/GenBank/DDBJ whole genome shotgun (WGS) entry which is preliminary data.</text>
</comment>
<proteinExistence type="predicted"/>
<dbReference type="Proteomes" id="UP000256709">
    <property type="component" value="Unassembled WGS sequence"/>
</dbReference>
<protein>
    <submittedName>
        <fullName evidence="1">Uncharacterized protein</fullName>
    </submittedName>
</protein>
<dbReference type="PANTHER" id="PTHR35984:SF1">
    <property type="entry name" value="PERIPLASMIC SERINE PROTEASE"/>
    <property type="match status" value="1"/>
</dbReference>
<dbReference type="Gene3D" id="3.90.226.10">
    <property type="entry name" value="2-enoyl-CoA Hydratase, Chain A, domain 1"/>
    <property type="match status" value="1"/>
</dbReference>
<sequence>MRYTGAARASSMIDASCPRASVIDAAEKFIGLIRRRGKEVRVIVPDFAKSAATLIALGADDILMSDTSELGAIDPQIELLEANGNGSIHSAQSYLDAYEKHAKALREDPTDPVARLMLSKMEPATVRKLQRIMRRSRSTAKDLLRNGIIRDEEAAEKTANDLSDTER</sequence>
<dbReference type="AlphaFoldDB" id="A0A3E0VB80"/>
<dbReference type="SUPFAM" id="SSF52096">
    <property type="entry name" value="ClpP/crotonase"/>
    <property type="match status" value="1"/>
</dbReference>
<name>A0A3E0VB80_9MICO</name>
<gene>
    <name evidence="1" type="ORF">B7R21_16920</name>
</gene>
<evidence type="ECO:0000313" key="2">
    <source>
        <dbReference type="Proteomes" id="UP000256709"/>
    </source>
</evidence>
<dbReference type="PANTHER" id="PTHR35984">
    <property type="entry name" value="PERIPLASMIC SERINE PROTEASE"/>
    <property type="match status" value="1"/>
</dbReference>
<dbReference type="InterPro" id="IPR002825">
    <property type="entry name" value="Pept_S49_ser-pept_pro"/>
</dbReference>
<organism evidence="1 2">
    <name type="scientific">Subtercola boreus</name>
    <dbReference type="NCBI Taxonomy" id="120213"/>
    <lineage>
        <taxon>Bacteria</taxon>
        <taxon>Bacillati</taxon>
        <taxon>Actinomycetota</taxon>
        <taxon>Actinomycetes</taxon>
        <taxon>Micrococcales</taxon>
        <taxon>Microbacteriaceae</taxon>
        <taxon>Subtercola</taxon>
    </lineage>
</organism>
<dbReference type="EMBL" id="NBXA01000032">
    <property type="protein sequence ID" value="RFA07009.1"/>
    <property type="molecule type" value="Genomic_DNA"/>
</dbReference>
<evidence type="ECO:0000313" key="1">
    <source>
        <dbReference type="EMBL" id="RFA07009.1"/>
    </source>
</evidence>
<dbReference type="Pfam" id="PF01972">
    <property type="entry name" value="SDH_protease"/>
    <property type="match status" value="1"/>
</dbReference>
<dbReference type="InterPro" id="IPR029045">
    <property type="entry name" value="ClpP/crotonase-like_dom_sf"/>
</dbReference>
<reference evidence="1 2" key="1">
    <citation type="submission" date="2017-04" db="EMBL/GenBank/DDBJ databases">
        <title>Comparative genome analysis of Subtercola boreus.</title>
        <authorList>
            <person name="Cho Y.-J."/>
            <person name="Cho A."/>
            <person name="Kim O.-S."/>
            <person name="Lee J.-I."/>
        </authorList>
    </citation>
    <scope>NUCLEOTIDE SEQUENCE [LARGE SCALE GENOMIC DNA]</scope>
    <source>
        <strain evidence="1 2">P27444</strain>
    </source>
</reference>